<evidence type="ECO:0000256" key="3">
    <source>
        <dbReference type="ARBA" id="ARBA00016331"/>
    </source>
</evidence>
<dbReference type="PANTHER" id="PTHR11494">
    <property type="entry name" value="CYTOTOXIC T-LYMPHOCYTE PROTEIN"/>
    <property type="match status" value="1"/>
</dbReference>
<evidence type="ECO:0000256" key="15">
    <source>
        <dbReference type="ARBA" id="ARBA00032097"/>
    </source>
</evidence>
<evidence type="ECO:0000256" key="6">
    <source>
        <dbReference type="ARBA" id="ARBA00022692"/>
    </source>
</evidence>
<dbReference type="Proteomes" id="UP000560066">
    <property type="component" value="Unassembled WGS sequence"/>
</dbReference>
<reference evidence="19 20" key="1">
    <citation type="submission" date="2019-09" db="EMBL/GenBank/DDBJ databases">
        <title>Bird 10,000 Genomes (B10K) Project - Family phase.</title>
        <authorList>
            <person name="Zhang G."/>
        </authorList>
    </citation>
    <scope>NUCLEOTIDE SEQUENCE [LARGE SCALE GENOMIC DNA]</scope>
    <source>
        <strain evidence="19">B10K-DU-002-79</strain>
    </source>
</reference>
<name>A0A7L2RH73_9PASS</name>
<gene>
    <name evidence="19" type="primary">Ctla4</name>
    <name evidence="19" type="ORF">NEOCOR_R02341</name>
</gene>
<keyword evidence="7 17" id="KW-0732">Signal</keyword>
<evidence type="ECO:0000313" key="19">
    <source>
        <dbReference type="EMBL" id="NXS08631.1"/>
    </source>
</evidence>
<dbReference type="Gene3D" id="2.60.40.10">
    <property type="entry name" value="Immunoglobulins"/>
    <property type="match status" value="1"/>
</dbReference>
<evidence type="ECO:0000256" key="10">
    <source>
        <dbReference type="ARBA" id="ARBA00023130"/>
    </source>
</evidence>
<evidence type="ECO:0000256" key="16">
    <source>
        <dbReference type="SAM" id="Phobius"/>
    </source>
</evidence>
<dbReference type="GO" id="GO:0009897">
    <property type="term" value="C:external side of plasma membrane"/>
    <property type="evidence" value="ECO:0007669"/>
    <property type="project" value="TreeGrafter"/>
</dbReference>
<keyword evidence="11 16" id="KW-0472">Membrane</keyword>
<dbReference type="GO" id="GO:0002250">
    <property type="term" value="P:adaptive immune response"/>
    <property type="evidence" value="ECO:0007669"/>
    <property type="project" value="UniProtKB-KW"/>
</dbReference>
<evidence type="ECO:0000256" key="8">
    <source>
        <dbReference type="ARBA" id="ARBA00022859"/>
    </source>
</evidence>
<dbReference type="GO" id="GO:0042129">
    <property type="term" value="P:regulation of T cell proliferation"/>
    <property type="evidence" value="ECO:0007669"/>
    <property type="project" value="InterPro"/>
</dbReference>
<keyword evidence="12" id="KW-1015">Disulfide bond</keyword>
<keyword evidence="9 16" id="KW-1133">Transmembrane helix</keyword>
<feature type="domain" description="Immunoglobulin V-set" evidence="18">
    <location>
        <begin position="25"/>
        <end position="112"/>
    </location>
</feature>
<evidence type="ECO:0000256" key="2">
    <source>
        <dbReference type="ARBA" id="ARBA00004251"/>
    </source>
</evidence>
<dbReference type="PANTHER" id="PTHR11494:SF8">
    <property type="entry name" value="CYTOTOXIC T-LYMPHOCYTE PROTEIN 4"/>
    <property type="match status" value="1"/>
</dbReference>
<evidence type="ECO:0000256" key="11">
    <source>
        <dbReference type="ARBA" id="ARBA00023136"/>
    </source>
</evidence>
<evidence type="ECO:0000256" key="12">
    <source>
        <dbReference type="ARBA" id="ARBA00023157"/>
    </source>
</evidence>
<feature type="chain" id="PRO_5029895140" description="Cytotoxic T-lymphocyte protein 4" evidence="17">
    <location>
        <begin position="19"/>
        <end position="167"/>
    </location>
</feature>
<comment type="subcellular location">
    <subcellularLocation>
        <location evidence="2">Cell membrane</location>
        <topology evidence="2">Single-pass type I membrane protein</topology>
    </subcellularLocation>
</comment>
<dbReference type="GO" id="GO:0050853">
    <property type="term" value="P:B cell receptor signaling pathway"/>
    <property type="evidence" value="ECO:0007669"/>
    <property type="project" value="TreeGrafter"/>
</dbReference>
<proteinExistence type="predicted"/>
<evidence type="ECO:0000256" key="9">
    <source>
        <dbReference type="ARBA" id="ARBA00022989"/>
    </source>
</evidence>
<dbReference type="InterPro" id="IPR040216">
    <property type="entry name" value="CTLA4/CD28"/>
</dbReference>
<evidence type="ECO:0000256" key="7">
    <source>
        <dbReference type="ARBA" id="ARBA00022729"/>
    </source>
</evidence>
<dbReference type="GO" id="GO:0045590">
    <property type="term" value="P:negative regulation of regulatory T cell differentiation"/>
    <property type="evidence" value="ECO:0007669"/>
    <property type="project" value="TreeGrafter"/>
</dbReference>
<evidence type="ECO:0000256" key="17">
    <source>
        <dbReference type="SAM" id="SignalP"/>
    </source>
</evidence>
<dbReference type="OrthoDB" id="9908091at2759"/>
<keyword evidence="6 16" id="KW-0812">Transmembrane</keyword>
<comment type="caution">
    <text evidence="19">The sequence shown here is derived from an EMBL/GenBank/DDBJ whole genome shotgun (WGS) entry which is preliminary data.</text>
</comment>
<evidence type="ECO:0000256" key="13">
    <source>
        <dbReference type="ARBA" id="ARBA00023180"/>
    </source>
</evidence>
<dbReference type="InterPro" id="IPR008096">
    <property type="entry name" value="CTLA4"/>
</dbReference>
<dbReference type="Pfam" id="PF07686">
    <property type="entry name" value="V-set"/>
    <property type="match status" value="1"/>
</dbReference>
<protein>
    <recommendedName>
        <fullName evidence="3">Cytotoxic T-lymphocyte protein 4</fullName>
    </recommendedName>
    <alternativeName>
        <fullName evidence="15">Cytotoxic T-lymphocyte-associated antigen 4</fullName>
    </alternativeName>
</protein>
<feature type="non-terminal residue" evidence="19">
    <location>
        <position position="1"/>
    </location>
</feature>
<dbReference type="InterPro" id="IPR036179">
    <property type="entry name" value="Ig-like_dom_sf"/>
</dbReference>
<dbReference type="AlphaFoldDB" id="A0A7L2RH73"/>
<feature type="signal peptide" evidence="17">
    <location>
        <begin position="1"/>
        <end position="18"/>
    </location>
</feature>
<dbReference type="EMBL" id="VYZS01042689">
    <property type="protein sequence ID" value="NXS08631.1"/>
    <property type="molecule type" value="Genomic_DNA"/>
</dbReference>
<organism evidence="19 20">
    <name type="scientific">Neodrepanis coruscans</name>
    <name type="common">wattled asity</name>
    <dbReference type="NCBI Taxonomy" id="254563"/>
    <lineage>
        <taxon>Eukaryota</taxon>
        <taxon>Metazoa</taxon>
        <taxon>Chordata</taxon>
        <taxon>Craniata</taxon>
        <taxon>Vertebrata</taxon>
        <taxon>Euteleostomi</taxon>
        <taxon>Archelosauria</taxon>
        <taxon>Archosauria</taxon>
        <taxon>Dinosauria</taxon>
        <taxon>Saurischia</taxon>
        <taxon>Theropoda</taxon>
        <taxon>Coelurosauria</taxon>
        <taxon>Aves</taxon>
        <taxon>Neognathae</taxon>
        <taxon>Neoaves</taxon>
        <taxon>Telluraves</taxon>
        <taxon>Australaves</taxon>
        <taxon>Passeriformes</taxon>
        <taxon>Philepittidae</taxon>
        <taxon>Neodrepanis</taxon>
    </lineage>
</organism>
<comment type="function">
    <text evidence="1">Inhibitory receptor acting as a major negative regulator of T-cell responses. The affinity of CTLA4 for its natural B7 family ligands, CD80 and CD86, is considerably stronger than the affinity of their cognate stimulatory coreceptor CD28.</text>
</comment>
<dbReference type="PRINTS" id="PR01720">
    <property type="entry name" value="CTLANTIGEN4"/>
</dbReference>
<keyword evidence="13" id="KW-0325">Glycoprotein</keyword>
<keyword evidence="5" id="KW-0597">Phosphoprotein</keyword>
<accession>A0A7L2RH73</accession>
<dbReference type="GO" id="GO:0050852">
    <property type="term" value="P:T cell receptor signaling pathway"/>
    <property type="evidence" value="ECO:0007669"/>
    <property type="project" value="TreeGrafter"/>
</dbReference>
<dbReference type="InterPro" id="IPR013783">
    <property type="entry name" value="Ig-like_fold"/>
</dbReference>
<keyword evidence="4" id="KW-1003">Cell membrane</keyword>
<evidence type="ECO:0000256" key="1">
    <source>
        <dbReference type="ARBA" id="ARBA00002230"/>
    </source>
</evidence>
<feature type="transmembrane region" description="Helical" evidence="16">
    <location>
        <begin position="139"/>
        <end position="163"/>
    </location>
</feature>
<evidence type="ECO:0000259" key="18">
    <source>
        <dbReference type="Pfam" id="PF07686"/>
    </source>
</evidence>
<feature type="non-terminal residue" evidence="19">
    <location>
        <position position="167"/>
    </location>
</feature>
<sequence>MLSILVTVGFLCIATAIAEVMEVTQPAMVLANRQGVASLVCKYKHIGNAKEIRVTLLKQTGDRFTEICASTYTTEFKMFSVEEVIQCHVSPGRNNVTLTLAGLQANDTGLYVILVRLMCDMTCVISYVLDPEPCPDTAIYVWVLGAAASGFFLYSIIVSRILVGKAV</sequence>
<keyword evidence="20" id="KW-1185">Reference proteome</keyword>
<evidence type="ECO:0000256" key="5">
    <source>
        <dbReference type="ARBA" id="ARBA00022553"/>
    </source>
</evidence>
<evidence type="ECO:0000313" key="20">
    <source>
        <dbReference type="Proteomes" id="UP000560066"/>
    </source>
</evidence>
<dbReference type="InterPro" id="IPR013106">
    <property type="entry name" value="Ig_V-set"/>
</dbReference>
<keyword evidence="10" id="KW-1064">Adaptive immunity</keyword>
<evidence type="ECO:0000256" key="4">
    <source>
        <dbReference type="ARBA" id="ARBA00022475"/>
    </source>
</evidence>
<evidence type="ECO:0000256" key="14">
    <source>
        <dbReference type="ARBA" id="ARBA00023319"/>
    </source>
</evidence>
<keyword evidence="8" id="KW-0391">Immunity</keyword>
<keyword evidence="14" id="KW-0393">Immunoglobulin domain</keyword>
<dbReference type="SUPFAM" id="SSF48726">
    <property type="entry name" value="Immunoglobulin"/>
    <property type="match status" value="1"/>
</dbReference>